<name>A0ACC2SAL3_9FUNG</name>
<dbReference type="EMBL" id="QTSX02005695">
    <property type="protein sequence ID" value="KAJ9059151.1"/>
    <property type="molecule type" value="Genomic_DNA"/>
</dbReference>
<organism evidence="1 2">
    <name type="scientific">Entomophthora muscae</name>
    <dbReference type="NCBI Taxonomy" id="34485"/>
    <lineage>
        <taxon>Eukaryota</taxon>
        <taxon>Fungi</taxon>
        <taxon>Fungi incertae sedis</taxon>
        <taxon>Zoopagomycota</taxon>
        <taxon>Entomophthoromycotina</taxon>
        <taxon>Entomophthoromycetes</taxon>
        <taxon>Entomophthorales</taxon>
        <taxon>Entomophthoraceae</taxon>
        <taxon>Entomophthora</taxon>
    </lineage>
</organism>
<evidence type="ECO:0000313" key="2">
    <source>
        <dbReference type="Proteomes" id="UP001165960"/>
    </source>
</evidence>
<protein>
    <submittedName>
        <fullName evidence="1">Cell division control protein</fullName>
    </submittedName>
</protein>
<comment type="caution">
    <text evidence="1">The sequence shown here is derived from an EMBL/GenBank/DDBJ whole genome shotgun (WGS) entry which is preliminary data.</text>
</comment>
<dbReference type="Proteomes" id="UP001165960">
    <property type="component" value="Unassembled WGS sequence"/>
</dbReference>
<keyword evidence="1" id="KW-0132">Cell division</keyword>
<accession>A0ACC2SAL3</accession>
<reference evidence="1" key="1">
    <citation type="submission" date="2022-04" db="EMBL/GenBank/DDBJ databases">
        <title>Genome of the entomopathogenic fungus Entomophthora muscae.</title>
        <authorList>
            <person name="Elya C."/>
            <person name="Lovett B.R."/>
            <person name="Lee E."/>
            <person name="Macias A.M."/>
            <person name="Hajek A.E."/>
            <person name="De Bivort B.L."/>
            <person name="Kasson M.T."/>
            <person name="De Fine Licht H.H."/>
            <person name="Stajich J.E."/>
        </authorList>
    </citation>
    <scope>NUCLEOTIDE SEQUENCE</scope>
    <source>
        <strain evidence="1">Berkeley</strain>
    </source>
</reference>
<proteinExistence type="predicted"/>
<keyword evidence="1" id="KW-0131">Cell cycle</keyword>
<keyword evidence="2" id="KW-1185">Reference proteome</keyword>
<gene>
    <name evidence="1" type="primary">CDC10_1</name>
    <name evidence="1" type="ORF">DSO57_1005650</name>
</gene>
<evidence type="ECO:0000313" key="1">
    <source>
        <dbReference type="EMBL" id="KAJ9059151.1"/>
    </source>
</evidence>
<sequence length="381" mass="43106">MSTRMNSMSSNSSKTNDPKAGLYTQLGGYVGFDSISEQIQKKFLKRGFHLNIILVGKRYTFFLLFQLLIFLWFPGESGMGKSTFVNTLFSAHLLDSKGRTSSAQPNRKTVNIEPVSHVLKENGVKLRLTIVDTPGYGDQVNNERCWEPIITYIKDQHGAYLKKELTATRDRFIEDTRIHLCLFFISPTGHSLKPIDILVLQKLVEVVNVVPVIAKSDCLTPAEKIAFKNRIKTEIEYHGINLYPYASPEDDDDDREINQAIRDFLPFAIVGSELLIDVDGAKVRGRKTRWGAINVEDPEHCEFVQLREFITRSHLQDLIETTQHRHYESFRSQQIMAFTNASQHSSRIARPTSPPSHHGSYTSLSTGKPSSPGSMSHHNLG</sequence>